<evidence type="ECO:0000313" key="2">
    <source>
        <dbReference type="Proteomes" id="UP000027222"/>
    </source>
</evidence>
<dbReference type="HOGENOM" id="CLU_067622_1_0_1"/>
<dbReference type="STRING" id="685588.A0A067S648"/>
<sequence length="293" mass="33140">MNALYDTEAAVHAIGVLLHETLEGGNDDGFAHLCDVQPVSYAPCVVQEPKSLRLAEKGSEQEAIFRIRGVMCQSNLPPVTHIRPGIPGHRLRQSVTLTALGSHPVFDKYLSNIQGIADIFRTTFPNEKLALDGHHTYEGHPCIVVFNRYLSFRCDTPTTHQIPFDPEVDPQGLLLKHPHQTMHHTEDNQVLYSRREMKDGQQSLTKISPTSFENGDIVEAHFSFVSFPTRGKDARRISCVMNHLILLNDRIRKESNGVSTSVAMHPVKFRTLKRKQALVNSEDEERDKRMRTM</sequence>
<dbReference type="EMBL" id="KL142454">
    <property type="protein sequence ID" value="KDR65347.1"/>
    <property type="molecule type" value="Genomic_DNA"/>
</dbReference>
<dbReference type="AlphaFoldDB" id="A0A067S648"/>
<accession>A0A067S648</accession>
<keyword evidence="2" id="KW-1185">Reference proteome</keyword>
<name>A0A067S648_GALM3</name>
<reference evidence="2" key="1">
    <citation type="journal article" date="2014" name="Proc. Natl. Acad. Sci. U.S.A.">
        <title>Extensive sampling of basidiomycete genomes demonstrates inadequacy of the white-rot/brown-rot paradigm for wood decay fungi.</title>
        <authorList>
            <person name="Riley R."/>
            <person name="Salamov A.A."/>
            <person name="Brown D.W."/>
            <person name="Nagy L.G."/>
            <person name="Floudas D."/>
            <person name="Held B.W."/>
            <person name="Levasseur A."/>
            <person name="Lombard V."/>
            <person name="Morin E."/>
            <person name="Otillar R."/>
            <person name="Lindquist E.A."/>
            <person name="Sun H."/>
            <person name="LaButti K.M."/>
            <person name="Schmutz J."/>
            <person name="Jabbour D."/>
            <person name="Luo H."/>
            <person name="Baker S.E."/>
            <person name="Pisabarro A.G."/>
            <person name="Walton J.D."/>
            <person name="Blanchette R.A."/>
            <person name="Henrissat B."/>
            <person name="Martin F."/>
            <person name="Cullen D."/>
            <person name="Hibbett D.S."/>
            <person name="Grigoriev I.V."/>
        </authorList>
    </citation>
    <scope>NUCLEOTIDE SEQUENCE [LARGE SCALE GENOMIC DNA]</scope>
    <source>
        <strain evidence="2">CBS 339.88</strain>
    </source>
</reference>
<gene>
    <name evidence="1" type="ORF">GALMADRAFT_260256</name>
</gene>
<evidence type="ECO:0000313" key="1">
    <source>
        <dbReference type="EMBL" id="KDR65347.1"/>
    </source>
</evidence>
<proteinExistence type="predicted"/>
<organism evidence="1 2">
    <name type="scientific">Galerina marginata (strain CBS 339.88)</name>
    <dbReference type="NCBI Taxonomy" id="685588"/>
    <lineage>
        <taxon>Eukaryota</taxon>
        <taxon>Fungi</taxon>
        <taxon>Dikarya</taxon>
        <taxon>Basidiomycota</taxon>
        <taxon>Agaricomycotina</taxon>
        <taxon>Agaricomycetes</taxon>
        <taxon>Agaricomycetidae</taxon>
        <taxon>Agaricales</taxon>
        <taxon>Agaricineae</taxon>
        <taxon>Strophariaceae</taxon>
        <taxon>Galerina</taxon>
    </lineage>
</organism>
<dbReference type="Proteomes" id="UP000027222">
    <property type="component" value="Unassembled WGS sequence"/>
</dbReference>
<protein>
    <submittedName>
        <fullName evidence="1">Uncharacterized protein</fullName>
    </submittedName>
</protein>
<dbReference type="OrthoDB" id="3269456at2759"/>